<dbReference type="Gene3D" id="3.90.1300.10">
    <property type="entry name" value="Amidase signature (AS) domain"/>
    <property type="match status" value="1"/>
</dbReference>
<dbReference type="SUPFAM" id="SSF75304">
    <property type="entry name" value="Amidase signature (AS) enzymes"/>
    <property type="match status" value="1"/>
</dbReference>
<name>A0A953NA22_9BURK</name>
<keyword evidence="3" id="KW-1185">Reference proteome</keyword>
<dbReference type="PROSITE" id="PS00571">
    <property type="entry name" value="AMIDASES"/>
    <property type="match status" value="1"/>
</dbReference>
<dbReference type="AlphaFoldDB" id="A0A953NA22"/>
<dbReference type="PANTHER" id="PTHR11895:SF176">
    <property type="entry name" value="AMIDASE AMID-RELATED"/>
    <property type="match status" value="1"/>
</dbReference>
<gene>
    <name evidence="2" type="ORF">KZZ10_07415</name>
</gene>
<dbReference type="InterPro" id="IPR036928">
    <property type="entry name" value="AS_sf"/>
</dbReference>
<organism evidence="2 3">
    <name type="scientific">Zwartia hollandica</name>
    <dbReference type="NCBI Taxonomy" id="324606"/>
    <lineage>
        <taxon>Bacteria</taxon>
        <taxon>Pseudomonadati</taxon>
        <taxon>Pseudomonadota</taxon>
        <taxon>Betaproteobacteria</taxon>
        <taxon>Burkholderiales</taxon>
        <taxon>Alcaligenaceae</taxon>
        <taxon>Zwartia</taxon>
    </lineage>
</organism>
<evidence type="ECO:0000259" key="1">
    <source>
        <dbReference type="Pfam" id="PF01425"/>
    </source>
</evidence>
<accession>A0A953NA22</accession>
<feature type="domain" description="Amidase" evidence="1">
    <location>
        <begin position="11"/>
        <end position="427"/>
    </location>
</feature>
<dbReference type="Pfam" id="PF01425">
    <property type="entry name" value="Amidase"/>
    <property type="match status" value="1"/>
</dbReference>
<evidence type="ECO:0000313" key="3">
    <source>
        <dbReference type="Proteomes" id="UP000739565"/>
    </source>
</evidence>
<proteinExistence type="predicted"/>
<dbReference type="InterPro" id="IPR023631">
    <property type="entry name" value="Amidase_dom"/>
</dbReference>
<dbReference type="PANTHER" id="PTHR11895">
    <property type="entry name" value="TRANSAMIDASE"/>
    <property type="match status" value="1"/>
</dbReference>
<dbReference type="InterPro" id="IPR020556">
    <property type="entry name" value="Amidase_CS"/>
</dbReference>
<dbReference type="InterPro" id="IPR000120">
    <property type="entry name" value="Amidase"/>
</dbReference>
<reference evidence="2" key="1">
    <citation type="submission" date="2021-07" db="EMBL/GenBank/DDBJ databases">
        <title>New genus and species of the family Alcaligenaceae.</title>
        <authorList>
            <person name="Hahn M.W."/>
        </authorList>
    </citation>
    <scope>NUCLEOTIDE SEQUENCE</scope>
    <source>
        <strain evidence="2">LF4-65</strain>
    </source>
</reference>
<sequence>MQPQVHSATAATKTALENIAKYNPTINAMITVLADQALARAAQLDALPVQARGPLHGMVINLKDNIDLAGCVTTAASVILKDNVAQHNAFISDRLLEAGAVIIGKSNLHEWVFGPTSQSKHFGPVKNPWDPSRIPGGSSGGSGASVAAEMCTVSIGSDTAGSIRIPSAFNGLAGLRPSVGRISCAGSVGVSPPFDVLGPLGKSVSDVARVFQVIAGYDPADPMSIDRPVPDALSTLNESVRGKRIGFMRRWYFDHISTELQAAIEHALGVYKSLGVEIVEVDLGDVDRAQEMLGFRLILADAFEKHREQLAQRPDDYGADIQMRLAIGGRLSGPDYAQAMRWVEAWRHRLSGLFTQVDAMLCPTTPILPPLRADLEFAQAIRAIPKFTCVYAAAGVPSLALPCGFSAEGLPLSMELAGPAFGEAAILQLGHAFQKVTTYHQQRPMLVS</sequence>
<dbReference type="GO" id="GO:0003824">
    <property type="term" value="F:catalytic activity"/>
    <property type="evidence" value="ECO:0007669"/>
    <property type="project" value="InterPro"/>
</dbReference>
<protein>
    <submittedName>
        <fullName evidence="2">Amidase</fullName>
    </submittedName>
</protein>
<dbReference type="RefSeq" id="WP_259660848.1">
    <property type="nucleotide sequence ID" value="NZ_JAHXRI010000006.1"/>
</dbReference>
<dbReference type="EMBL" id="JAHXRI010000006">
    <property type="protein sequence ID" value="MBZ1350472.1"/>
    <property type="molecule type" value="Genomic_DNA"/>
</dbReference>
<evidence type="ECO:0000313" key="2">
    <source>
        <dbReference type="EMBL" id="MBZ1350472.1"/>
    </source>
</evidence>
<comment type="caution">
    <text evidence="2">The sequence shown here is derived from an EMBL/GenBank/DDBJ whole genome shotgun (WGS) entry which is preliminary data.</text>
</comment>
<dbReference type="Proteomes" id="UP000739565">
    <property type="component" value="Unassembled WGS sequence"/>
</dbReference>